<keyword evidence="2 9" id="KW-0547">Nucleotide-binding</keyword>
<dbReference type="Proteomes" id="UP000824200">
    <property type="component" value="Unassembled WGS sequence"/>
</dbReference>
<dbReference type="InterPro" id="IPR047112">
    <property type="entry name" value="RecG/Mfd"/>
</dbReference>
<dbReference type="SUPFAM" id="SSF143517">
    <property type="entry name" value="TRCF domain-like"/>
    <property type="match status" value="1"/>
</dbReference>
<evidence type="ECO:0000313" key="13">
    <source>
        <dbReference type="Proteomes" id="UP000824200"/>
    </source>
</evidence>
<dbReference type="EC" id="3.6.4.-" evidence="9"/>
<reference evidence="12" key="2">
    <citation type="journal article" date="2021" name="PeerJ">
        <title>Extensive microbial diversity within the chicken gut microbiome revealed by metagenomics and culture.</title>
        <authorList>
            <person name="Gilroy R."/>
            <person name="Ravi A."/>
            <person name="Getino M."/>
            <person name="Pursley I."/>
            <person name="Horton D.L."/>
            <person name="Alikhan N.F."/>
            <person name="Baker D."/>
            <person name="Gharbi K."/>
            <person name="Hall N."/>
            <person name="Watson M."/>
            <person name="Adriaenssens E.M."/>
            <person name="Foster-Nyarko E."/>
            <person name="Jarju S."/>
            <person name="Secka A."/>
            <person name="Antonio M."/>
            <person name="Oren A."/>
            <person name="Chaudhuri R.R."/>
            <person name="La Ragione R."/>
            <person name="Hildebrand F."/>
            <person name="Pallen M.J."/>
        </authorList>
    </citation>
    <scope>NUCLEOTIDE SEQUENCE</scope>
    <source>
        <strain evidence="12">CHK121-14286</strain>
    </source>
</reference>
<sequence>MYFFDRLTNTQAYKNLLADTRDKNFITAFGVQPSEKPFIAANVLGFSLYVTSDYVEAQRVLRTVGALSENTVFIPVKDDVLLYKKSNSKNSVYQRNAALYSLLHGAECAVTTVEALMQFLPVKEQFLNDCFTLKCGGHYDTAQVVKKLVRCGFRRVEGISAEGEFVLRGDILEIMMPFGKRFRVDFFDDLAESIKSVGETVSDVQSVEVYPLYDTSGFPVKKLSDVQKLVNRLKVSPDAKTRLQSILDDIALSSDEVADTVWLTPFLQSSRLADYFPCDTVVFWDEPKLLNNRVDFLYNEHNQRVANLTRAGEILPAHFASLADRNTLFQLDFPQISLQTLPYDTPFFRPQAIHNFKTGAVANYASSEDALARDIKNWRQIGYEVVIFAGSDGVRPVSDKLAQQGVYVKQAEKLTPNLADGLILPIGVEKGFVSHTNKLAVIGTRDIGRGLSRQTLHKAKKQAFLSVEKGDYVVHDIHGIGLCEGIQKITSPTGEVKDYIVVMYRHGDRLYVPVDASDMLSRYSGGENPPLSKIGGEDFAKVKNKVKSGIKEMSVNLLKLYAEREKARGFRYHIDSYLEEEFQQYFPYKATEDQLRCQQEITKDLTSDRIMDRVLVGDVGYGKTEVAMRAAFDVVSNGYQVAVLVPTTILAEQHYKTFLQRMKPFDIRVECLNRFRTAEQQKAIVKAVADGKVDIVIGTHRLLSKDVDFYRLGLLVLDEEQRFGVEHKEKIKALKTSVDVLTLSATPIPRTLHMALSGIRDISTITTPPVERMAVETFVVEENDALICDVITRELARGGQVYCVYNRVQSIDSFAHRLSQLVPQAKIIVAHGQMEENVLEDAVFAFSEGKGNVLVCTTIIENGIDIPNANTLIVCDADRLGLSQLYQLRGRVGRSNRLAYAYFMYRQDKILNDDAYKRLSSITEYSELGSGFKIAMKDLEIRGAGNILGREQHGHMMKVGYEMYARLLKEAVAELRGEKQERTFTTDLEIDIEAYAPDDYISVQSERMDFYQQLASCKAVEDVEKTRSQLQEIYGAVPRQVDNLLKIAKLKLLAHNAKVCKVSVKPGRGEITFVERDAMFNKKVFDALAESGDRVSASSSGYSIVFASTDYLQKSRLLQAIEDFLVKLQ</sequence>
<dbReference type="PANTHER" id="PTHR47964:SF1">
    <property type="entry name" value="ATP-DEPENDENT DNA HELICASE HOMOLOG RECG, CHLOROPLASTIC"/>
    <property type="match status" value="1"/>
</dbReference>
<comment type="similarity">
    <text evidence="9">In the N-terminal section; belongs to the UvrB family.</text>
</comment>
<keyword evidence="6 9" id="KW-0067">ATP-binding</keyword>
<keyword evidence="7 9" id="KW-0238">DNA-binding</keyword>
<dbReference type="Gene3D" id="3.90.1150.50">
    <property type="entry name" value="Transcription-repair-coupling factor, D7 domain"/>
    <property type="match status" value="1"/>
</dbReference>
<dbReference type="PROSITE" id="PS51192">
    <property type="entry name" value="HELICASE_ATP_BIND_1"/>
    <property type="match status" value="1"/>
</dbReference>
<dbReference type="Gene3D" id="3.40.50.11180">
    <property type="match status" value="1"/>
</dbReference>
<comment type="function">
    <text evidence="9">Couples transcription and DNA repair by recognizing RNA polymerase (RNAP) stalled at DNA lesions. Mediates ATP-dependent release of RNAP and its truncated transcript from the DNA, and recruitment of nucleotide excision repair machinery to the damaged site.</text>
</comment>
<dbReference type="InterPro" id="IPR004576">
    <property type="entry name" value="Mfd"/>
</dbReference>
<proteinExistence type="inferred from homology"/>
<evidence type="ECO:0000259" key="11">
    <source>
        <dbReference type="PROSITE" id="PS51194"/>
    </source>
</evidence>
<organism evidence="12 13">
    <name type="scientific">Candidatus Fimimonas gallinarum</name>
    <dbReference type="NCBI Taxonomy" id="2840821"/>
    <lineage>
        <taxon>Bacteria</taxon>
        <taxon>Pseudomonadati</taxon>
        <taxon>Myxococcota</taxon>
        <taxon>Myxococcia</taxon>
        <taxon>Myxococcales</taxon>
        <taxon>Cystobacterineae</taxon>
        <taxon>Myxococcaceae</taxon>
        <taxon>Myxococcaceae incertae sedis</taxon>
        <taxon>Candidatus Fimimonas</taxon>
    </lineage>
</organism>
<dbReference type="Gene3D" id="2.40.10.170">
    <property type="match status" value="1"/>
</dbReference>
<dbReference type="CDD" id="cd17991">
    <property type="entry name" value="DEXHc_TRCF"/>
    <property type="match status" value="1"/>
</dbReference>
<dbReference type="GO" id="GO:0005737">
    <property type="term" value="C:cytoplasm"/>
    <property type="evidence" value="ECO:0007669"/>
    <property type="project" value="UniProtKB-SubCell"/>
</dbReference>
<dbReference type="GO" id="GO:0006355">
    <property type="term" value="P:regulation of DNA-templated transcription"/>
    <property type="evidence" value="ECO:0007669"/>
    <property type="project" value="UniProtKB-UniRule"/>
</dbReference>
<evidence type="ECO:0000259" key="10">
    <source>
        <dbReference type="PROSITE" id="PS51192"/>
    </source>
</evidence>
<dbReference type="SMART" id="SM00490">
    <property type="entry name" value="HELICc"/>
    <property type="match status" value="1"/>
</dbReference>
<dbReference type="Pfam" id="PF17757">
    <property type="entry name" value="UvrB_inter"/>
    <property type="match status" value="1"/>
</dbReference>
<feature type="domain" description="Helicase C-terminal" evidence="11">
    <location>
        <begin position="782"/>
        <end position="940"/>
    </location>
</feature>
<dbReference type="GO" id="GO:0003678">
    <property type="term" value="F:DNA helicase activity"/>
    <property type="evidence" value="ECO:0007669"/>
    <property type="project" value="TreeGrafter"/>
</dbReference>
<comment type="similarity">
    <text evidence="9">In the C-terminal section; belongs to the helicase family. RecG subfamily.</text>
</comment>
<dbReference type="InterPro" id="IPR036101">
    <property type="entry name" value="CarD-like/TRCF_RID_sf"/>
</dbReference>
<name>A0A9D1E3K8_9BACT</name>
<dbReference type="SMART" id="SM01058">
    <property type="entry name" value="CarD_TRCF"/>
    <property type="match status" value="1"/>
</dbReference>
<reference evidence="12" key="1">
    <citation type="submission" date="2020-10" db="EMBL/GenBank/DDBJ databases">
        <authorList>
            <person name="Gilroy R."/>
        </authorList>
    </citation>
    <scope>NUCLEOTIDE SEQUENCE</scope>
    <source>
        <strain evidence="12">CHK121-14286</strain>
    </source>
</reference>
<dbReference type="InterPro" id="IPR003711">
    <property type="entry name" value="CarD-like/TRCF_RID"/>
</dbReference>
<dbReference type="Gene3D" id="3.40.50.300">
    <property type="entry name" value="P-loop containing nucleotide triphosphate hydrolases"/>
    <property type="match status" value="2"/>
</dbReference>
<dbReference type="GO" id="GO:0000716">
    <property type="term" value="P:transcription-coupled nucleotide-excision repair, DNA damage recognition"/>
    <property type="evidence" value="ECO:0007669"/>
    <property type="project" value="UniProtKB-UniRule"/>
</dbReference>
<feature type="domain" description="Helicase ATP-binding" evidence="10">
    <location>
        <begin position="604"/>
        <end position="765"/>
    </location>
</feature>
<dbReference type="GO" id="GO:0005524">
    <property type="term" value="F:ATP binding"/>
    <property type="evidence" value="ECO:0007669"/>
    <property type="project" value="UniProtKB-UniRule"/>
</dbReference>
<comment type="caution">
    <text evidence="12">The sequence shown here is derived from an EMBL/GenBank/DDBJ whole genome shotgun (WGS) entry which is preliminary data.</text>
</comment>
<comment type="subcellular location">
    <subcellularLocation>
        <location evidence="9">Cytoplasm</location>
    </subcellularLocation>
</comment>
<dbReference type="InterPro" id="IPR001650">
    <property type="entry name" value="Helicase_C-like"/>
</dbReference>
<dbReference type="PANTHER" id="PTHR47964">
    <property type="entry name" value="ATP-DEPENDENT DNA HELICASE HOMOLOG RECG, CHLOROPLASTIC"/>
    <property type="match status" value="1"/>
</dbReference>
<dbReference type="InterPro" id="IPR027417">
    <property type="entry name" value="P-loop_NTPase"/>
</dbReference>
<dbReference type="SUPFAM" id="SSF141259">
    <property type="entry name" value="CarD-like"/>
    <property type="match status" value="1"/>
</dbReference>
<evidence type="ECO:0000256" key="7">
    <source>
        <dbReference type="ARBA" id="ARBA00023125"/>
    </source>
</evidence>
<evidence type="ECO:0000256" key="2">
    <source>
        <dbReference type="ARBA" id="ARBA00022741"/>
    </source>
</evidence>
<dbReference type="InterPro" id="IPR005118">
    <property type="entry name" value="TRCF_C"/>
</dbReference>
<accession>A0A9D1E3K8</accession>
<dbReference type="HAMAP" id="MF_00969">
    <property type="entry name" value="TRCF"/>
    <property type="match status" value="1"/>
</dbReference>
<dbReference type="InterPro" id="IPR014001">
    <property type="entry name" value="Helicase_ATP-bd"/>
</dbReference>
<evidence type="ECO:0000256" key="5">
    <source>
        <dbReference type="ARBA" id="ARBA00022806"/>
    </source>
</evidence>
<dbReference type="Pfam" id="PF03461">
    <property type="entry name" value="TRCF"/>
    <property type="match status" value="1"/>
</dbReference>
<evidence type="ECO:0000256" key="9">
    <source>
        <dbReference type="HAMAP-Rule" id="MF_00969"/>
    </source>
</evidence>
<dbReference type="Pfam" id="PF00270">
    <property type="entry name" value="DEAD"/>
    <property type="match status" value="1"/>
</dbReference>
<evidence type="ECO:0000256" key="8">
    <source>
        <dbReference type="ARBA" id="ARBA00023204"/>
    </source>
</evidence>
<dbReference type="Gene3D" id="3.30.2060.10">
    <property type="entry name" value="Penicillin-binding protein 1b domain"/>
    <property type="match status" value="1"/>
</dbReference>
<keyword evidence="1 9" id="KW-0963">Cytoplasm</keyword>
<protein>
    <recommendedName>
        <fullName evidence="9">Transcription-repair-coupling factor</fullName>
        <shortName evidence="9">TRCF</shortName>
        <ecNumber evidence="9">3.6.4.-</ecNumber>
    </recommendedName>
</protein>
<dbReference type="SUPFAM" id="SSF52540">
    <property type="entry name" value="P-loop containing nucleoside triphosphate hydrolases"/>
    <property type="match status" value="3"/>
</dbReference>
<keyword evidence="4 9" id="KW-0378">Hydrolase</keyword>
<dbReference type="SMART" id="SM00487">
    <property type="entry name" value="DEXDc"/>
    <property type="match status" value="1"/>
</dbReference>
<dbReference type="AlphaFoldDB" id="A0A9D1E3K8"/>
<dbReference type="InterPro" id="IPR041471">
    <property type="entry name" value="UvrB_inter"/>
</dbReference>
<evidence type="ECO:0000313" key="12">
    <source>
        <dbReference type="EMBL" id="HIR65847.1"/>
    </source>
</evidence>
<dbReference type="EMBL" id="DVHL01000027">
    <property type="protein sequence ID" value="HIR65847.1"/>
    <property type="molecule type" value="Genomic_DNA"/>
</dbReference>
<dbReference type="GO" id="GO:0003684">
    <property type="term" value="F:damaged DNA binding"/>
    <property type="evidence" value="ECO:0007669"/>
    <property type="project" value="InterPro"/>
</dbReference>
<evidence type="ECO:0000256" key="6">
    <source>
        <dbReference type="ARBA" id="ARBA00022840"/>
    </source>
</evidence>
<dbReference type="Pfam" id="PF00271">
    <property type="entry name" value="Helicase_C"/>
    <property type="match status" value="1"/>
</dbReference>
<keyword evidence="3 9" id="KW-0227">DNA damage</keyword>
<dbReference type="NCBIfam" id="TIGR00580">
    <property type="entry name" value="mfd"/>
    <property type="match status" value="1"/>
</dbReference>
<keyword evidence="8 9" id="KW-0234">DNA repair</keyword>
<evidence type="ECO:0000256" key="3">
    <source>
        <dbReference type="ARBA" id="ARBA00022763"/>
    </source>
</evidence>
<evidence type="ECO:0000256" key="4">
    <source>
        <dbReference type="ARBA" id="ARBA00022801"/>
    </source>
</evidence>
<dbReference type="InterPro" id="IPR037235">
    <property type="entry name" value="TRCF-like_C_D7"/>
</dbReference>
<dbReference type="PROSITE" id="PS51194">
    <property type="entry name" value="HELICASE_CTER"/>
    <property type="match status" value="1"/>
</dbReference>
<dbReference type="SMART" id="SM00982">
    <property type="entry name" value="TRCF"/>
    <property type="match status" value="1"/>
</dbReference>
<keyword evidence="5" id="KW-0347">Helicase</keyword>
<dbReference type="Pfam" id="PF02559">
    <property type="entry name" value="CarD_TRCF_RID"/>
    <property type="match status" value="1"/>
</dbReference>
<dbReference type="GO" id="GO:0016787">
    <property type="term" value="F:hydrolase activity"/>
    <property type="evidence" value="ECO:0007669"/>
    <property type="project" value="UniProtKB-KW"/>
</dbReference>
<dbReference type="InterPro" id="IPR011545">
    <property type="entry name" value="DEAD/DEAH_box_helicase_dom"/>
</dbReference>
<gene>
    <name evidence="9 12" type="primary">mfd</name>
    <name evidence="12" type="ORF">IAC95_03065</name>
</gene>
<evidence type="ECO:0000256" key="1">
    <source>
        <dbReference type="ARBA" id="ARBA00022490"/>
    </source>
</evidence>